<organism evidence="2 3">
    <name type="scientific">Tagetes erecta</name>
    <name type="common">African marigold</name>
    <dbReference type="NCBI Taxonomy" id="13708"/>
    <lineage>
        <taxon>Eukaryota</taxon>
        <taxon>Viridiplantae</taxon>
        <taxon>Streptophyta</taxon>
        <taxon>Embryophyta</taxon>
        <taxon>Tracheophyta</taxon>
        <taxon>Spermatophyta</taxon>
        <taxon>Magnoliopsida</taxon>
        <taxon>eudicotyledons</taxon>
        <taxon>Gunneridae</taxon>
        <taxon>Pentapetalae</taxon>
        <taxon>asterids</taxon>
        <taxon>campanulids</taxon>
        <taxon>Asterales</taxon>
        <taxon>Asteraceae</taxon>
        <taxon>Asteroideae</taxon>
        <taxon>Heliantheae alliance</taxon>
        <taxon>Tageteae</taxon>
        <taxon>Tagetes</taxon>
    </lineage>
</organism>
<gene>
    <name evidence="2" type="ORF">QVD17_39228</name>
</gene>
<reference evidence="2" key="1">
    <citation type="journal article" date="2023" name="bioRxiv">
        <title>Improved chromosome-level genome assembly for marigold (Tagetes erecta).</title>
        <authorList>
            <person name="Jiang F."/>
            <person name="Yuan L."/>
            <person name="Wang S."/>
            <person name="Wang H."/>
            <person name="Xu D."/>
            <person name="Wang A."/>
            <person name="Fan W."/>
        </authorList>
    </citation>
    <scope>NUCLEOTIDE SEQUENCE</scope>
    <source>
        <strain evidence="2">WSJ</strain>
        <tissue evidence="2">Leaf</tissue>
    </source>
</reference>
<feature type="region of interest" description="Disordered" evidence="1">
    <location>
        <begin position="66"/>
        <end position="85"/>
    </location>
</feature>
<feature type="region of interest" description="Disordered" evidence="1">
    <location>
        <begin position="1"/>
        <end position="35"/>
    </location>
</feature>
<name>A0AAD8JQ89_TARER</name>
<evidence type="ECO:0000313" key="3">
    <source>
        <dbReference type="Proteomes" id="UP001229421"/>
    </source>
</evidence>
<dbReference type="AlphaFoldDB" id="A0AAD8JQ89"/>
<dbReference type="PANTHER" id="PTHR33676">
    <property type="entry name" value="COLD REGULATED PROTEIN 27"/>
    <property type="match status" value="1"/>
</dbReference>
<sequence length="203" mass="23170">MKHTEEMTGGGFNDQLEQEEISMMESPKGGSSEWTDEKHSLYIKSMEACFVDQLYNSLDMRNTQIENERSSDSLSSRKIHPSSHCPSGQFKVLQHGFWSRIDFRRENAVRNETNRPDVSSSNPWIQHFKNRNKQGATESLEKPSLTSCSNTEVIDQNFVQEDSGVQMINTACRKKRKSTYADPESSNNQAADSFGHISCNRKH</sequence>
<proteinExistence type="predicted"/>
<keyword evidence="3" id="KW-1185">Reference proteome</keyword>
<dbReference type="EMBL" id="JAUHHV010000011">
    <property type="protein sequence ID" value="KAK1407608.1"/>
    <property type="molecule type" value="Genomic_DNA"/>
</dbReference>
<dbReference type="PANTHER" id="PTHR33676:SF18">
    <property type="entry name" value="GROWTH-REGULATING FACTOR"/>
    <property type="match status" value="1"/>
</dbReference>
<dbReference type="Proteomes" id="UP001229421">
    <property type="component" value="Unassembled WGS sequence"/>
</dbReference>
<evidence type="ECO:0000256" key="1">
    <source>
        <dbReference type="SAM" id="MobiDB-lite"/>
    </source>
</evidence>
<feature type="region of interest" description="Disordered" evidence="1">
    <location>
        <begin position="173"/>
        <end position="203"/>
    </location>
</feature>
<evidence type="ECO:0000313" key="2">
    <source>
        <dbReference type="EMBL" id="KAK1407608.1"/>
    </source>
</evidence>
<dbReference type="InterPro" id="IPR044678">
    <property type="entry name" value="COR27/28"/>
</dbReference>
<dbReference type="GO" id="GO:0042752">
    <property type="term" value="P:regulation of circadian rhythm"/>
    <property type="evidence" value="ECO:0007669"/>
    <property type="project" value="InterPro"/>
</dbReference>
<dbReference type="GO" id="GO:0009409">
    <property type="term" value="P:response to cold"/>
    <property type="evidence" value="ECO:0007669"/>
    <property type="project" value="InterPro"/>
</dbReference>
<accession>A0AAD8JQ89</accession>
<protein>
    <submittedName>
        <fullName evidence="2">Uncharacterized protein</fullName>
    </submittedName>
</protein>
<comment type="caution">
    <text evidence="2">The sequence shown here is derived from an EMBL/GenBank/DDBJ whole genome shotgun (WGS) entry which is preliminary data.</text>
</comment>